<dbReference type="GO" id="GO:0005506">
    <property type="term" value="F:iron ion binding"/>
    <property type="evidence" value="ECO:0007669"/>
    <property type="project" value="InterPro"/>
</dbReference>
<dbReference type="GO" id="GO:0020037">
    <property type="term" value="F:heme binding"/>
    <property type="evidence" value="ECO:0007669"/>
    <property type="project" value="InterPro"/>
</dbReference>
<dbReference type="AlphaFoldDB" id="A0A6B2NWP5"/>
<keyword evidence="4" id="KW-0249">Electron transport</keyword>
<proteinExistence type="predicted"/>
<evidence type="ECO:0000256" key="1">
    <source>
        <dbReference type="ARBA" id="ARBA00022448"/>
    </source>
</evidence>
<dbReference type="InterPro" id="IPR036909">
    <property type="entry name" value="Cyt_c-like_dom_sf"/>
</dbReference>
<dbReference type="PRINTS" id="PR00607">
    <property type="entry name" value="CYTCHROMECIE"/>
</dbReference>
<dbReference type="RefSeq" id="WP_164132179.1">
    <property type="nucleotide sequence ID" value="NZ_JAAGOX010000053.1"/>
</dbReference>
<dbReference type="GO" id="GO:0009055">
    <property type="term" value="F:electron transfer activity"/>
    <property type="evidence" value="ECO:0007669"/>
    <property type="project" value="InterPro"/>
</dbReference>
<gene>
    <name evidence="7" type="ORF">G0P99_19680</name>
</gene>
<organism evidence="7">
    <name type="scientific">Ruegeria sp. PrR005</name>
    <dbReference type="NCBI Taxonomy" id="2706882"/>
    <lineage>
        <taxon>Bacteria</taxon>
        <taxon>Pseudomonadati</taxon>
        <taxon>Pseudomonadota</taxon>
        <taxon>Alphaproteobacteria</taxon>
        <taxon>Rhodobacterales</taxon>
        <taxon>Roseobacteraceae</taxon>
        <taxon>Ruegeria</taxon>
    </lineage>
</organism>
<keyword evidence="3" id="KW-0479">Metal-binding</keyword>
<reference evidence="7" key="1">
    <citation type="submission" date="2020-02" db="EMBL/GenBank/DDBJ databases">
        <title>Delineation of the pyrene-degrading pathway in Roseobacter clade bacteria by genomic analysis.</title>
        <authorList>
            <person name="Zhou H."/>
            <person name="Wang H."/>
        </authorList>
    </citation>
    <scope>NUCLEOTIDE SEQUENCE</scope>
    <source>
        <strain evidence="7">PrR005</strain>
    </source>
</reference>
<keyword evidence="5" id="KW-0408">Iron</keyword>
<evidence type="ECO:0000259" key="6">
    <source>
        <dbReference type="Pfam" id="PF13442"/>
    </source>
</evidence>
<evidence type="ECO:0000256" key="4">
    <source>
        <dbReference type="ARBA" id="ARBA00022982"/>
    </source>
</evidence>
<dbReference type="InterPro" id="IPR002323">
    <property type="entry name" value="Cyt_CIE"/>
</dbReference>
<keyword evidence="2" id="KW-0349">Heme</keyword>
<evidence type="ECO:0000313" key="7">
    <source>
        <dbReference type="EMBL" id="NDW47173.1"/>
    </source>
</evidence>
<dbReference type="SUPFAM" id="SSF46626">
    <property type="entry name" value="Cytochrome c"/>
    <property type="match status" value="1"/>
</dbReference>
<dbReference type="EMBL" id="JAAGOX010000053">
    <property type="protein sequence ID" value="NDW47173.1"/>
    <property type="molecule type" value="Genomic_DNA"/>
</dbReference>
<dbReference type="PANTHER" id="PTHR40942:SF4">
    <property type="entry name" value="CYTOCHROME C5"/>
    <property type="match status" value="1"/>
</dbReference>
<protein>
    <submittedName>
        <fullName evidence="7">Cytochrome c5 family protein</fullName>
    </submittedName>
</protein>
<dbReference type="PANTHER" id="PTHR40942">
    <property type="match status" value="1"/>
</dbReference>
<evidence type="ECO:0000256" key="5">
    <source>
        <dbReference type="ARBA" id="ARBA00023004"/>
    </source>
</evidence>
<sequence>MRALILLISALALAALWWWLSGDGAPPEPEASDIIRAETLRPIDPELAAIYERSCMACHALVEAQAPLTGFAPAWAARQEVRGDHGLLLSARNGFGNMPAMGLCLDCSDDQLAALIAFMSGEGRQ</sequence>
<comment type="caution">
    <text evidence="7">The sequence shown here is derived from an EMBL/GenBank/DDBJ whole genome shotgun (WGS) entry which is preliminary data.</text>
</comment>
<accession>A0A6B2NWP5</accession>
<dbReference type="Gene3D" id="1.10.760.10">
    <property type="entry name" value="Cytochrome c-like domain"/>
    <property type="match status" value="1"/>
</dbReference>
<dbReference type="Pfam" id="PF13442">
    <property type="entry name" value="Cytochrome_CBB3"/>
    <property type="match status" value="1"/>
</dbReference>
<dbReference type="InterPro" id="IPR009056">
    <property type="entry name" value="Cyt_c-like_dom"/>
</dbReference>
<evidence type="ECO:0000256" key="2">
    <source>
        <dbReference type="ARBA" id="ARBA00022617"/>
    </source>
</evidence>
<evidence type="ECO:0000256" key="3">
    <source>
        <dbReference type="ARBA" id="ARBA00022723"/>
    </source>
</evidence>
<feature type="domain" description="Cytochrome c" evidence="6">
    <location>
        <begin position="47"/>
        <end position="119"/>
    </location>
</feature>
<name>A0A6B2NWP5_9RHOB</name>
<keyword evidence="1" id="KW-0813">Transport</keyword>